<proteinExistence type="predicted"/>
<dbReference type="CDD" id="cd00085">
    <property type="entry name" value="HNHc"/>
    <property type="match status" value="1"/>
</dbReference>
<evidence type="ECO:0008006" key="3">
    <source>
        <dbReference type="Google" id="ProtNLM"/>
    </source>
</evidence>
<protein>
    <recommendedName>
        <fullName evidence="3">HNH endonuclease</fullName>
    </recommendedName>
</protein>
<dbReference type="AlphaFoldDB" id="A0AAV2VQ84"/>
<evidence type="ECO:0000313" key="1">
    <source>
        <dbReference type="EMBL" id="CCO46804.1"/>
    </source>
</evidence>
<reference evidence="1 2" key="1">
    <citation type="journal article" date="2013" name="ISME J.">
        <title>Comparative genomics of pathogenic lineages of Vibrio nigripulchritudo identifies virulence-associated traits.</title>
        <authorList>
            <person name="Goudenege D."/>
            <person name="Labreuche Y."/>
            <person name="Krin E."/>
            <person name="Ansquer D."/>
            <person name="Mangenot S."/>
            <person name="Calteau A."/>
            <person name="Medigue C."/>
            <person name="Mazel D."/>
            <person name="Polz M.F."/>
            <person name="Le Roux F."/>
        </authorList>
    </citation>
    <scope>NUCLEOTIDE SEQUENCE [LARGE SCALE GENOMIC DNA]</scope>
    <source>
        <strain evidence="1 2">SOn1</strain>
    </source>
</reference>
<dbReference type="EMBL" id="CAOF01000101">
    <property type="protein sequence ID" value="CCO46804.1"/>
    <property type="molecule type" value="Genomic_DNA"/>
</dbReference>
<name>A0AAV2VQ84_9VIBR</name>
<dbReference type="RefSeq" id="WP_022611845.1">
    <property type="nucleotide sequence ID" value="NZ_LK391965.1"/>
</dbReference>
<dbReference type="InterPro" id="IPR003615">
    <property type="entry name" value="HNH_nuc"/>
</dbReference>
<accession>A0AAV2VQ84</accession>
<comment type="caution">
    <text evidence="1">The sequence shown here is derived from an EMBL/GenBank/DDBJ whole genome shotgun (WGS) entry which is preliminary data.</text>
</comment>
<organism evidence="1 2">
    <name type="scientific">Vibrio nigripulchritudo SOn1</name>
    <dbReference type="NCBI Taxonomy" id="1238450"/>
    <lineage>
        <taxon>Bacteria</taxon>
        <taxon>Pseudomonadati</taxon>
        <taxon>Pseudomonadota</taxon>
        <taxon>Gammaproteobacteria</taxon>
        <taxon>Vibrionales</taxon>
        <taxon>Vibrionaceae</taxon>
        <taxon>Vibrio</taxon>
    </lineage>
</organism>
<sequence>MLDHSNIGKLGRVQHNTDLFVGVVRNIHAVARSDNPNSEKDNETYKAARSQFITDTLAMYEGTQVPVCKDCGIEMSDGYHIHHCDGDHTNNDPANFEINCPFCHLTKHLGWIGANGLGTIVYAPNIPQATLNQIQIACYAHEYILNETSKTAKHYALIKKQSHHLRLYLQSLESTKAIIQRDFKTTDPLHFANAFLQMSEDEYAARTTGTFSGIRLLFDSTQFQSEIEKYAKFSLSMDDTASPNHPAQWIAQAKQIR</sequence>
<dbReference type="Proteomes" id="UP000018211">
    <property type="component" value="Unassembled WGS sequence"/>
</dbReference>
<evidence type="ECO:0000313" key="2">
    <source>
        <dbReference type="Proteomes" id="UP000018211"/>
    </source>
</evidence>
<gene>
    <name evidence="1" type="ORF">VIBNISOn1_190023</name>
</gene>